<dbReference type="PANTHER" id="PTHR12886">
    <property type="entry name" value="PIG-M MANNOSYLTRANSFERASE"/>
    <property type="match status" value="1"/>
</dbReference>
<evidence type="ECO:0000256" key="11">
    <source>
        <dbReference type="RuleBase" id="RU365064"/>
    </source>
</evidence>
<comment type="caution">
    <text evidence="11">Lacks conserved residue(s) required for the propagation of feature annotation.</text>
</comment>
<name>D8UMW2_VOLCA</name>
<comment type="function">
    <text evidence="11">Catalytic subunit of the glycosylphosphatidylinositol-mannosyltransferase I complex which catalyzes the transfer of the first mannose, via an alpha-1,4 bond from a dolichol-phosphate-mannose (Dol-P-Man) to the glucosaminyl acyl phosphatidylinositol (GlcN-(acyl)PI) intermediate to generate alpha-D-Man-(1-&gt;4)-alpha-D-GlcN-(1-&gt;6)-(1-radyl,2-acyl-sn-glycero-3-phospho)-2-acyl-inositol and participates in the sixth step of the glycosylphosphatidylinositol-anchor biosynthesis.</text>
</comment>
<evidence type="ECO:0000256" key="7">
    <source>
        <dbReference type="ARBA" id="ARBA00022692"/>
    </source>
</evidence>
<feature type="non-terminal residue" evidence="13">
    <location>
        <position position="1"/>
    </location>
</feature>
<dbReference type="AlphaFoldDB" id="D8UMW2"/>
<evidence type="ECO:0000256" key="8">
    <source>
        <dbReference type="ARBA" id="ARBA00022824"/>
    </source>
</evidence>
<evidence type="ECO:0000313" key="14">
    <source>
        <dbReference type="Proteomes" id="UP000001058"/>
    </source>
</evidence>
<evidence type="ECO:0000256" key="4">
    <source>
        <dbReference type="ARBA" id="ARBA00022502"/>
    </source>
</evidence>
<keyword evidence="9 11" id="KW-1133">Transmembrane helix</keyword>
<dbReference type="Proteomes" id="UP000001058">
    <property type="component" value="Unassembled WGS sequence"/>
</dbReference>
<organism evidence="14">
    <name type="scientific">Volvox carteri f. nagariensis</name>
    <dbReference type="NCBI Taxonomy" id="3068"/>
    <lineage>
        <taxon>Eukaryota</taxon>
        <taxon>Viridiplantae</taxon>
        <taxon>Chlorophyta</taxon>
        <taxon>core chlorophytes</taxon>
        <taxon>Chlorophyceae</taxon>
        <taxon>CS clade</taxon>
        <taxon>Chlamydomonadales</taxon>
        <taxon>Volvocaceae</taxon>
        <taxon>Volvox</taxon>
    </lineage>
</organism>
<dbReference type="GO" id="GO:0004376">
    <property type="term" value="F:GPI mannosyltransferase activity"/>
    <property type="evidence" value="ECO:0007669"/>
    <property type="project" value="InterPro"/>
</dbReference>
<dbReference type="GeneID" id="9615102"/>
<comment type="similarity">
    <text evidence="3 11">Belongs to the PIGM family.</text>
</comment>
<protein>
    <recommendedName>
        <fullName evidence="11">GPI mannosyltransferase 1</fullName>
        <ecNumber evidence="11">2.4.1.-</ecNumber>
    </recommendedName>
    <alternativeName>
        <fullName evidence="11">GPI mannosyltransferase I</fullName>
    </alternativeName>
</protein>
<evidence type="ECO:0000256" key="12">
    <source>
        <dbReference type="SAM" id="MobiDB-lite"/>
    </source>
</evidence>
<evidence type="ECO:0000313" key="13">
    <source>
        <dbReference type="EMBL" id="EFJ38937.1"/>
    </source>
</evidence>
<accession>D8UMW2</accession>
<dbReference type="KEGG" id="vcn:VOLCADRAFT_101510"/>
<sequence length="216" mass="23049">RGRRRGDTGRTAGSAAATGSSTAETAEPVEAEAGSARGLHQRHEGLDRTDNAVQCLPPLQPPVHFNNVAAGENRGVAAAAAAAAAAALLPVGLFGVAAATTFSLLGVVFYKLYGNTFLHEAFLHHLTRKDPRHNFSPYYYPVYLSYGQANTTTYATSSSGCVDSSPLCLMLASWHAVRRVVHVEEPWRVAMVPQAAALLALAVRFHEDLPSAWLLQ</sequence>
<keyword evidence="7 11" id="KW-0812">Transmembrane</keyword>
<feature type="transmembrane region" description="Helical" evidence="11">
    <location>
        <begin position="77"/>
        <end position="110"/>
    </location>
</feature>
<dbReference type="GO" id="GO:0005789">
    <property type="term" value="C:endoplasmic reticulum membrane"/>
    <property type="evidence" value="ECO:0007669"/>
    <property type="project" value="UniProtKB-SubCell"/>
</dbReference>
<proteinExistence type="inferred from homology"/>
<keyword evidence="5 11" id="KW-0328">Glycosyltransferase</keyword>
<dbReference type="EMBL" id="GL379462">
    <property type="protein sequence ID" value="EFJ38937.1"/>
    <property type="molecule type" value="Genomic_DNA"/>
</dbReference>
<keyword evidence="8 11" id="KW-0256">Endoplasmic reticulum</keyword>
<evidence type="ECO:0000256" key="9">
    <source>
        <dbReference type="ARBA" id="ARBA00022989"/>
    </source>
</evidence>
<dbReference type="InParanoid" id="D8UMW2"/>
<dbReference type="UniPathway" id="UPA00196"/>
<dbReference type="Pfam" id="PF05007">
    <property type="entry name" value="Mannosyl_trans"/>
    <property type="match status" value="1"/>
</dbReference>
<dbReference type="InterPro" id="IPR007704">
    <property type="entry name" value="PIG-M"/>
</dbReference>
<feature type="compositionally biased region" description="Low complexity" evidence="12">
    <location>
        <begin position="9"/>
        <end position="33"/>
    </location>
</feature>
<dbReference type="GO" id="GO:1990529">
    <property type="term" value="C:glycosylphosphatidylinositol-mannosyltransferase I complex"/>
    <property type="evidence" value="ECO:0007669"/>
    <property type="project" value="TreeGrafter"/>
</dbReference>
<evidence type="ECO:0000256" key="6">
    <source>
        <dbReference type="ARBA" id="ARBA00022679"/>
    </source>
</evidence>
<gene>
    <name evidence="13" type="ORF">VOLCADRAFT_101510</name>
</gene>
<reference evidence="13 14" key="1">
    <citation type="journal article" date="2010" name="Science">
        <title>Genomic analysis of organismal complexity in the multicellular green alga Volvox carteri.</title>
        <authorList>
            <person name="Prochnik S.E."/>
            <person name="Umen J."/>
            <person name="Nedelcu A.M."/>
            <person name="Hallmann A."/>
            <person name="Miller S.M."/>
            <person name="Nishii I."/>
            <person name="Ferris P."/>
            <person name="Kuo A."/>
            <person name="Mitros T."/>
            <person name="Fritz-Laylin L.K."/>
            <person name="Hellsten U."/>
            <person name="Chapman J."/>
            <person name="Simakov O."/>
            <person name="Rensing S.A."/>
            <person name="Terry A."/>
            <person name="Pangilinan J."/>
            <person name="Kapitonov V."/>
            <person name="Jurka J."/>
            <person name="Salamov A."/>
            <person name="Shapiro H."/>
            <person name="Schmutz J."/>
            <person name="Grimwood J."/>
            <person name="Lindquist E."/>
            <person name="Lucas S."/>
            <person name="Grigoriev I.V."/>
            <person name="Schmitt R."/>
            <person name="Kirk D."/>
            <person name="Rokhsar D.S."/>
        </authorList>
    </citation>
    <scope>NUCLEOTIDE SEQUENCE [LARGE SCALE GENOMIC DNA]</scope>
    <source>
        <strain evidence="14">f. Nagariensis / Eve</strain>
    </source>
</reference>
<feature type="non-terminal residue" evidence="13">
    <location>
        <position position="216"/>
    </location>
</feature>
<keyword evidence="4 11" id="KW-0337">GPI-anchor biosynthesis</keyword>
<keyword evidence="14" id="KW-1185">Reference proteome</keyword>
<evidence type="ECO:0000256" key="2">
    <source>
        <dbReference type="ARBA" id="ARBA00004687"/>
    </source>
</evidence>
<comment type="pathway">
    <text evidence="2 11">Glycolipid biosynthesis; glycosylphosphatidylinositol-anchor biosynthesis.</text>
</comment>
<comment type="subcellular location">
    <subcellularLocation>
        <location evidence="1 11">Endoplasmic reticulum membrane</location>
        <topology evidence="1 11">Multi-pass membrane protein</topology>
    </subcellularLocation>
</comment>
<dbReference type="EC" id="2.4.1.-" evidence="11"/>
<evidence type="ECO:0000256" key="3">
    <source>
        <dbReference type="ARBA" id="ARBA00011071"/>
    </source>
</evidence>
<dbReference type="GO" id="GO:0006506">
    <property type="term" value="P:GPI anchor biosynthetic process"/>
    <property type="evidence" value="ECO:0007669"/>
    <property type="project" value="UniProtKB-UniPathway"/>
</dbReference>
<keyword evidence="10 11" id="KW-0472">Membrane</keyword>
<evidence type="ECO:0000256" key="10">
    <source>
        <dbReference type="ARBA" id="ARBA00023136"/>
    </source>
</evidence>
<evidence type="ECO:0000256" key="1">
    <source>
        <dbReference type="ARBA" id="ARBA00004477"/>
    </source>
</evidence>
<dbReference type="RefSeq" id="XP_002959998.1">
    <property type="nucleotide sequence ID" value="XM_002959952.1"/>
</dbReference>
<dbReference type="PANTHER" id="PTHR12886:SF0">
    <property type="entry name" value="GPI MANNOSYLTRANSFERASE 1"/>
    <property type="match status" value="1"/>
</dbReference>
<dbReference type="STRING" id="3068.D8UMW2"/>
<dbReference type="GO" id="GO:0051751">
    <property type="term" value="F:alpha-1,4-mannosyltransferase activity"/>
    <property type="evidence" value="ECO:0007669"/>
    <property type="project" value="InterPro"/>
</dbReference>
<keyword evidence="6 11" id="KW-0808">Transferase</keyword>
<dbReference type="OrthoDB" id="1741594at2759"/>
<feature type="region of interest" description="Disordered" evidence="12">
    <location>
        <begin position="1"/>
        <end position="38"/>
    </location>
</feature>
<evidence type="ECO:0000256" key="5">
    <source>
        <dbReference type="ARBA" id="ARBA00022676"/>
    </source>
</evidence>